<evidence type="ECO:0000313" key="1">
    <source>
        <dbReference type="EMBL" id="GAL93368.1"/>
    </source>
</evidence>
<evidence type="ECO:0000313" key="2">
    <source>
        <dbReference type="Proteomes" id="UP000030321"/>
    </source>
</evidence>
<organism evidence="1 2">
    <name type="scientific">Microcystis aeruginosa NIES-44</name>
    <dbReference type="NCBI Taxonomy" id="449439"/>
    <lineage>
        <taxon>Bacteria</taxon>
        <taxon>Bacillati</taxon>
        <taxon>Cyanobacteriota</taxon>
        <taxon>Cyanophyceae</taxon>
        <taxon>Oscillatoriophycideae</taxon>
        <taxon>Chroococcales</taxon>
        <taxon>Microcystaceae</taxon>
        <taxon>Microcystis</taxon>
    </lineage>
</organism>
<name>A0A0A1VV59_MICAE</name>
<dbReference type="AlphaFoldDB" id="A0A0A1VV59"/>
<gene>
    <name evidence="1" type="ORF">N44_02055</name>
</gene>
<sequence>MFNFSTGKTVITNPSQSLGICRKIYPMVAPKSCDFSYHKT</sequence>
<accession>A0A0A1VV59</accession>
<dbReference type="EMBL" id="BBPA01000037">
    <property type="protein sequence ID" value="GAL93368.1"/>
    <property type="molecule type" value="Genomic_DNA"/>
</dbReference>
<proteinExistence type="predicted"/>
<comment type="caution">
    <text evidence="1">The sequence shown here is derived from an EMBL/GenBank/DDBJ whole genome shotgun (WGS) entry which is preliminary data.</text>
</comment>
<protein>
    <submittedName>
        <fullName evidence="1">Uncharacterized protein</fullName>
    </submittedName>
</protein>
<dbReference type="Proteomes" id="UP000030321">
    <property type="component" value="Unassembled WGS sequence"/>
</dbReference>
<reference evidence="2" key="1">
    <citation type="journal article" date="2015" name="Genome">
        <title>Whole Genome Sequence of the Non-Microcystin-Producing Microcystis aeruginosa Strain NIES-44.</title>
        <authorList>
            <person name="Okano K."/>
            <person name="Miyata N."/>
            <person name="Ozaki Y."/>
        </authorList>
    </citation>
    <scope>NUCLEOTIDE SEQUENCE [LARGE SCALE GENOMIC DNA]</scope>
    <source>
        <strain evidence="2">NIES-44</strain>
    </source>
</reference>